<feature type="region of interest" description="Disordered" evidence="1">
    <location>
        <begin position="181"/>
        <end position="211"/>
    </location>
</feature>
<name>A0A644SZA6_9ZZZZ</name>
<feature type="region of interest" description="Disordered" evidence="1">
    <location>
        <begin position="227"/>
        <end position="250"/>
    </location>
</feature>
<evidence type="ECO:0000256" key="1">
    <source>
        <dbReference type="SAM" id="MobiDB-lite"/>
    </source>
</evidence>
<evidence type="ECO:0000313" key="2">
    <source>
        <dbReference type="EMBL" id="MPL59963.1"/>
    </source>
</evidence>
<organism evidence="2">
    <name type="scientific">bioreactor metagenome</name>
    <dbReference type="NCBI Taxonomy" id="1076179"/>
    <lineage>
        <taxon>unclassified sequences</taxon>
        <taxon>metagenomes</taxon>
        <taxon>ecological metagenomes</taxon>
    </lineage>
</organism>
<proteinExistence type="predicted"/>
<feature type="compositionally biased region" description="Basic residues" evidence="1">
    <location>
        <begin position="76"/>
        <end position="96"/>
    </location>
</feature>
<reference evidence="2" key="1">
    <citation type="submission" date="2019-08" db="EMBL/GenBank/DDBJ databases">
        <authorList>
            <person name="Kucharzyk K."/>
            <person name="Murdoch R.W."/>
            <person name="Higgins S."/>
            <person name="Loffler F."/>
        </authorList>
    </citation>
    <scope>NUCLEOTIDE SEQUENCE</scope>
</reference>
<sequence>MRSTGSTQTPIKNFSLLSALQPKPDAIRGATLRAITAIGAILLARPRPHNANPPALVAIIALLRSVKTERRKLARNLQRRAKRTNKPAPAHQHHQPQRQPAQGDKQTQIPHGESMLPRKPCRGPKFSHTNRHVHARLPQNKPGCQPRRQHQIPGPAKVRHAVRVGPKTERIERKCPVHKLARAQPAAKSLAKQGRHSKPHAPESPEHARRLTGTGDDRAVLAAHKGHNKGATEHAKQGPLAQKQRGGKQYRAVTPLKCPQPQAGTGDNFMQHPLPPAFPQVPCPWTKWQG</sequence>
<comment type="caution">
    <text evidence="2">The sequence shown here is derived from an EMBL/GenBank/DDBJ whole genome shotgun (WGS) entry which is preliminary data.</text>
</comment>
<gene>
    <name evidence="2" type="ORF">SDC9_05519</name>
</gene>
<accession>A0A644SZA6</accession>
<dbReference type="EMBL" id="VSSQ01000011">
    <property type="protein sequence ID" value="MPL59963.1"/>
    <property type="molecule type" value="Genomic_DNA"/>
</dbReference>
<protein>
    <submittedName>
        <fullName evidence="2">Uncharacterized protein</fullName>
    </submittedName>
</protein>
<dbReference type="AlphaFoldDB" id="A0A644SZA6"/>
<feature type="region of interest" description="Disordered" evidence="1">
    <location>
        <begin position="76"/>
        <end position="162"/>
    </location>
</feature>
<feature type="compositionally biased region" description="Basic and acidic residues" evidence="1">
    <location>
        <begin position="200"/>
        <end position="211"/>
    </location>
</feature>